<keyword evidence="6 7" id="KW-0472">Membrane</keyword>
<dbReference type="CDD" id="cd06261">
    <property type="entry name" value="TM_PBP2"/>
    <property type="match status" value="1"/>
</dbReference>
<dbReference type="GO" id="GO:0005886">
    <property type="term" value="C:plasma membrane"/>
    <property type="evidence" value="ECO:0007669"/>
    <property type="project" value="UniProtKB-SubCell"/>
</dbReference>
<organism evidence="9 10">
    <name type="scientific">Tissierella creatinophila DSM 6911</name>
    <dbReference type="NCBI Taxonomy" id="1123403"/>
    <lineage>
        <taxon>Bacteria</taxon>
        <taxon>Bacillati</taxon>
        <taxon>Bacillota</taxon>
        <taxon>Tissierellia</taxon>
        <taxon>Tissierellales</taxon>
        <taxon>Tissierellaceae</taxon>
        <taxon>Tissierella</taxon>
    </lineage>
</organism>
<dbReference type="EMBL" id="LTDM01000038">
    <property type="protein sequence ID" value="OLS02208.1"/>
    <property type="molecule type" value="Genomic_DNA"/>
</dbReference>
<gene>
    <name evidence="9" type="primary">ssuC_3</name>
    <name evidence="9" type="ORF">TICRE_18270</name>
</gene>
<dbReference type="PROSITE" id="PS50928">
    <property type="entry name" value="ABC_TM1"/>
    <property type="match status" value="1"/>
</dbReference>
<comment type="similarity">
    <text evidence="7">Belongs to the binding-protein-dependent transport system permease family.</text>
</comment>
<evidence type="ECO:0000256" key="3">
    <source>
        <dbReference type="ARBA" id="ARBA00022475"/>
    </source>
</evidence>
<dbReference type="PANTHER" id="PTHR30151">
    <property type="entry name" value="ALKANE SULFONATE ABC TRANSPORTER-RELATED, MEMBRANE SUBUNIT"/>
    <property type="match status" value="1"/>
</dbReference>
<comment type="subcellular location">
    <subcellularLocation>
        <location evidence="1 7">Cell membrane</location>
        <topology evidence="1 7">Multi-pass membrane protein</topology>
    </subcellularLocation>
</comment>
<dbReference type="PANTHER" id="PTHR30151:SF0">
    <property type="entry name" value="ABC TRANSPORTER PERMEASE PROTEIN MJ0413-RELATED"/>
    <property type="match status" value="1"/>
</dbReference>
<dbReference type="OrthoDB" id="9796361at2"/>
<protein>
    <submittedName>
        <fullName evidence="9">Putative aliphatic sulfonates transport permease protein SsuC</fullName>
    </submittedName>
</protein>
<name>A0A1U7M4T9_TISCR</name>
<evidence type="ECO:0000313" key="10">
    <source>
        <dbReference type="Proteomes" id="UP000186112"/>
    </source>
</evidence>
<evidence type="ECO:0000256" key="2">
    <source>
        <dbReference type="ARBA" id="ARBA00022448"/>
    </source>
</evidence>
<dbReference type="Proteomes" id="UP000186112">
    <property type="component" value="Unassembled WGS sequence"/>
</dbReference>
<keyword evidence="4 7" id="KW-0812">Transmembrane</keyword>
<feature type="transmembrane region" description="Helical" evidence="7">
    <location>
        <begin position="214"/>
        <end position="238"/>
    </location>
</feature>
<evidence type="ECO:0000256" key="5">
    <source>
        <dbReference type="ARBA" id="ARBA00022989"/>
    </source>
</evidence>
<feature type="transmembrane region" description="Helical" evidence="7">
    <location>
        <begin position="122"/>
        <end position="147"/>
    </location>
</feature>
<keyword evidence="2 7" id="KW-0813">Transport</keyword>
<comment type="caution">
    <text evidence="9">The sequence shown here is derived from an EMBL/GenBank/DDBJ whole genome shotgun (WGS) entry which is preliminary data.</text>
</comment>
<dbReference type="Gene3D" id="1.10.3720.10">
    <property type="entry name" value="MetI-like"/>
    <property type="match status" value="1"/>
</dbReference>
<keyword evidence="10" id="KW-1185">Reference proteome</keyword>
<evidence type="ECO:0000313" key="9">
    <source>
        <dbReference type="EMBL" id="OLS02208.1"/>
    </source>
</evidence>
<keyword evidence="3" id="KW-1003">Cell membrane</keyword>
<dbReference type="InterPro" id="IPR000515">
    <property type="entry name" value="MetI-like"/>
</dbReference>
<feature type="domain" description="ABC transmembrane type-1" evidence="8">
    <location>
        <begin position="58"/>
        <end position="238"/>
    </location>
</feature>
<feature type="transmembrane region" description="Helical" evidence="7">
    <location>
        <begin position="12"/>
        <end position="37"/>
    </location>
</feature>
<accession>A0A1U7M4T9</accession>
<evidence type="ECO:0000256" key="6">
    <source>
        <dbReference type="ARBA" id="ARBA00023136"/>
    </source>
</evidence>
<dbReference type="SUPFAM" id="SSF161098">
    <property type="entry name" value="MetI-like"/>
    <property type="match status" value="1"/>
</dbReference>
<feature type="transmembrane region" description="Helical" evidence="7">
    <location>
        <begin position="57"/>
        <end position="85"/>
    </location>
</feature>
<proteinExistence type="inferred from homology"/>
<sequence>MKKFIIDRMGILLIFIGIVLFYGIVTDVLGILDPFLFPGFGKILPGFLKYFKELLNGLVSSLGLLVPAYTMAVVFGITIGVIVGLKKWLRRNITPYINAFGSIPATLLTPFAIHIFPSFRIASIFIIFIAAFWTILGSTINAVMTIDKRFLENSATLEIKGIEKMFKIILPAASPTILSGCAIALKFSFVMLTVAEMFGATSGMGYFVQYYSDFARFDLVIVGFIFIALVLVNIMNLFDLMKSKLLYWTIND</sequence>
<evidence type="ECO:0000256" key="7">
    <source>
        <dbReference type="RuleBase" id="RU363032"/>
    </source>
</evidence>
<dbReference type="GO" id="GO:0055085">
    <property type="term" value="P:transmembrane transport"/>
    <property type="evidence" value="ECO:0007669"/>
    <property type="project" value="InterPro"/>
</dbReference>
<dbReference type="RefSeq" id="WP_075727292.1">
    <property type="nucleotide sequence ID" value="NZ_LTDM01000038.1"/>
</dbReference>
<keyword evidence="5 7" id="KW-1133">Transmembrane helix</keyword>
<evidence type="ECO:0000259" key="8">
    <source>
        <dbReference type="PROSITE" id="PS50928"/>
    </source>
</evidence>
<dbReference type="Pfam" id="PF00528">
    <property type="entry name" value="BPD_transp_1"/>
    <property type="match status" value="1"/>
</dbReference>
<dbReference type="AlphaFoldDB" id="A0A1U7M4T9"/>
<dbReference type="InterPro" id="IPR035906">
    <property type="entry name" value="MetI-like_sf"/>
</dbReference>
<feature type="transmembrane region" description="Helical" evidence="7">
    <location>
        <begin position="168"/>
        <end position="194"/>
    </location>
</feature>
<evidence type="ECO:0000256" key="4">
    <source>
        <dbReference type="ARBA" id="ARBA00022692"/>
    </source>
</evidence>
<evidence type="ECO:0000256" key="1">
    <source>
        <dbReference type="ARBA" id="ARBA00004651"/>
    </source>
</evidence>
<feature type="transmembrane region" description="Helical" evidence="7">
    <location>
        <begin position="97"/>
        <end position="116"/>
    </location>
</feature>
<reference evidence="9 10" key="1">
    <citation type="submission" date="2016-02" db="EMBL/GenBank/DDBJ databases">
        <title>Genome sequence of Tissierella creatinophila DSM 6911.</title>
        <authorList>
            <person name="Poehlein A."/>
            <person name="Daniel R."/>
        </authorList>
    </citation>
    <scope>NUCLEOTIDE SEQUENCE [LARGE SCALE GENOMIC DNA]</scope>
    <source>
        <strain evidence="9 10">DSM 6911</strain>
    </source>
</reference>